<evidence type="ECO:0000259" key="3">
    <source>
        <dbReference type="PROSITE" id="PS50192"/>
    </source>
</evidence>
<sequence>MSFQEEINESGSENSTDSSTSSESDDYFDLQTAKATNLTKLLSENVHSLSKMVEKIGFPQDTQRFRVNLNSLRSQTRLLSKKTIKCIQNLREIAELGTDHAKCEKLNNYFNVLFNRFKSLDELSIKKQKEYVPTEKEKNEKYYEKEQKISLIDDQKDRKKMEIFYQEQEILMKNEIIKETTEGILTIETELNDVNEMFKNMAKIVNDQKDDINQLQQNVVETNQSIIEGNVDLEEAAEMDNQSRPLRKIFLASTSNNSDLPEIVELTNILNSIDQKQLNSLIRLTDKLSEINSDKIDSFLDETKENLVSKKIKILKTKEIVPIDKEIKFEIPKILFQTYYAKSKIPQKVYENIAKYAPGYKHVIYDDDEGLAFLEKHFDKNVVQAYRKLNMGAHKADLLRYAFLYINGGVYLDIKTELVEPISETLGQNSILTGLSIFDGTFMTGFIATYEKNQLFYDLVEYIGNLQLPLNDYLHLVSIFYQKTNCLVKDNIIQIGKIENPYYPKSPYYFYKEKCTSSENDCYDGLDRYGRCCWFIDEFGKNRIKVRYADYPWK</sequence>
<dbReference type="PROSITE" id="PS50192">
    <property type="entry name" value="T_SNARE"/>
    <property type="match status" value="1"/>
</dbReference>
<protein>
    <submittedName>
        <fullName evidence="4">Initiation-specific alpha-16-mannosyltransferase</fullName>
    </submittedName>
</protein>
<dbReference type="GO" id="GO:0000136">
    <property type="term" value="C:mannan polymerase complex"/>
    <property type="evidence" value="ECO:0007669"/>
    <property type="project" value="TreeGrafter"/>
</dbReference>
<dbReference type="InterPro" id="IPR039367">
    <property type="entry name" value="Och1-like"/>
</dbReference>
<feature type="region of interest" description="Disordered" evidence="2">
    <location>
        <begin position="1"/>
        <end position="26"/>
    </location>
</feature>
<dbReference type="InterPro" id="IPR010989">
    <property type="entry name" value="SNARE"/>
</dbReference>
<evidence type="ECO:0000256" key="1">
    <source>
        <dbReference type="SAM" id="Coils"/>
    </source>
</evidence>
<dbReference type="AlphaFoldDB" id="A0AAV7YQ05"/>
<dbReference type="PANTHER" id="PTHR31834:SF1">
    <property type="entry name" value="INITIATION-SPECIFIC ALPHA-1,6-MANNOSYLTRANSFERASE"/>
    <property type="match status" value="1"/>
</dbReference>
<proteinExistence type="predicted"/>
<evidence type="ECO:0000256" key="2">
    <source>
        <dbReference type="SAM" id="MobiDB-lite"/>
    </source>
</evidence>
<gene>
    <name evidence="4" type="ORF">M0812_02508</name>
</gene>
<dbReference type="Proteomes" id="UP001146793">
    <property type="component" value="Unassembled WGS sequence"/>
</dbReference>
<feature type="coiled-coil region" evidence="1">
    <location>
        <begin position="198"/>
        <end position="225"/>
    </location>
</feature>
<organism evidence="4 5">
    <name type="scientific">Anaeramoeba flamelloides</name>
    <dbReference type="NCBI Taxonomy" id="1746091"/>
    <lineage>
        <taxon>Eukaryota</taxon>
        <taxon>Metamonada</taxon>
        <taxon>Anaeramoebidae</taxon>
        <taxon>Anaeramoeba</taxon>
    </lineage>
</organism>
<dbReference type="SUPFAM" id="SSF53448">
    <property type="entry name" value="Nucleotide-diphospho-sugar transferases"/>
    <property type="match status" value="1"/>
</dbReference>
<dbReference type="GO" id="GO:0000009">
    <property type="term" value="F:alpha-1,6-mannosyltransferase activity"/>
    <property type="evidence" value="ECO:0007669"/>
    <property type="project" value="InterPro"/>
</dbReference>
<dbReference type="InterPro" id="IPR000727">
    <property type="entry name" value="T_SNARE_dom"/>
</dbReference>
<dbReference type="GO" id="GO:0006487">
    <property type="term" value="P:protein N-linked glycosylation"/>
    <property type="evidence" value="ECO:0007669"/>
    <property type="project" value="TreeGrafter"/>
</dbReference>
<feature type="compositionally biased region" description="Low complexity" evidence="2">
    <location>
        <begin position="9"/>
        <end position="22"/>
    </location>
</feature>
<dbReference type="EMBL" id="JANTQA010000048">
    <property type="protein sequence ID" value="KAJ3430834.1"/>
    <property type="molecule type" value="Genomic_DNA"/>
</dbReference>
<dbReference type="SUPFAM" id="SSF47661">
    <property type="entry name" value="t-snare proteins"/>
    <property type="match status" value="1"/>
</dbReference>
<dbReference type="InterPro" id="IPR007577">
    <property type="entry name" value="GlycoTrfase_DXD_sugar-bd_CS"/>
</dbReference>
<name>A0AAV7YQ05_9EUKA</name>
<reference evidence="4" key="1">
    <citation type="submission" date="2022-08" db="EMBL/GenBank/DDBJ databases">
        <title>Novel sulphate-reducing endosymbionts in the free-living metamonad Anaeramoeba.</title>
        <authorList>
            <person name="Jerlstrom-Hultqvist J."/>
            <person name="Cepicka I."/>
            <person name="Gallot-Lavallee L."/>
            <person name="Salas-Leiva D."/>
            <person name="Curtis B.A."/>
            <person name="Zahonova K."/>
            <person name="Pipaliya S."/>
            <person name="Dacks J."/>
            <person name="Roger A.J."/>
        </authorList>
    </citation>
    <scope>NUCLEOTIDE SEQUENCE</scope>
    <source>
        <strain evidence="4">Busselton2</strain>
    </source>
</reference>
<dbReference type="CDD" id="cd15840">
    <property type="entry name" value="SNARE_Qa"/>
    <property type="match status" value="1"/>
</dbReference>
<dbReference type="Pfam" id="PF14523">
    <property type="entry name" value="Syntaxin_2"/>
    <property type="match status" value="1"/>
</dbReference>
<dbReference type="Gene3D" id="1.20.5.110">
    <property type="match status" value="1"/>
</dbReference>
<dbReference type="PANTHER" id="PTHR31834">
    <property type="entry name" value="INITIATION-SPECIFIC ALPHA-1,6-MANNOSYLTRANSFERASE"/>
    <property type="match status" value="1"/>
</dbReference>
<dbReference type="Gene3D" id="1.20.58.70">
    <property type="match status" value="1"/>
</dbReference>
<dbReference type="InterPro" id="IPR006011">
    <property type="entry name" value="Syntaxin_N"/>
</dbReference>
<evidence type="ECO:0000313" key="4">
    <source>
        <dbReference type="EMBL" id="KAJ3430834.1"/>
    </source>
</evidence>
<feature type="domain" description="T-SNARE coiled-coil homology" evidence="3">
    <location>
        <begin position="174"/>
        <end position="236"/>
    </location>
</feature>
<keyword evidence="1" id="KW-0175">Coiled coil</keyword>
<accession>A0AAV7YQ05</accession>
<dbReference type="InterPro" id="IPR029044">
    <property type="entry name" value="Nucleotide-diphossugar_trans"/>
</dbReference>
<comment type="caution">
    <text evidence="4">The sequence shown here is derived from an EMBL/GenBank/DDBJ whole genome shotgun (WGS) entry which is preliminary data.</text>
</comment>
<evidence type="ECO:0000313" key="5">
    <source>
        <dbReference type="Proteomes" id="UP001146793"/>
    </source>
</evidence>
<dbReference type="Pfam" id="PF04488">
    <property type="entry name" value="Gly_transf_sug"/>
    <property type="match status" value="1"/>
</dbReference>
<dbReference type="Gene3D" id="3.90.550.20">
    <property type="match status" value="1"/>
</dbReference>
<dbReference type="GO" id="GO:0016192">
    <property type="term" value="P:vesicle-mediated transport"/>
    <property type="evidence" value="ECO:0007669"/>
    <property type="project" value="InterPro"/>
</dbReference>